<feature type="compositionally biased region" description="Pro residues" evidence="2">
    <location>
        <begin position="339"/>
        <end position="348"/>
    </location>
</feature>
<accession>A0AAW0S1H3</accession>
<dbReference type="Proteomes" id="UP001397290">
    <property type="component" value="Unassembled WGS sequence"/>
</dbReference>
<evidence type="ECO:0000313" key="4">
    <source>
        <dbReference type="Proteomes" id="UP001397290"/>
    </source>
</evidence>
<evidence type="ECO:0008006" key="5">
    <source>
        <dbReference type="Google" id="ProtNLM"/>
    </source>
</evidence>
<feature type="compositionally biased region" description="Low complexity" evidence="2">
    <location>
        <begin position="149"/>
        <end position="159"/>
    </location>
</feature>
<dbReference type="PANTHER" id="PTHR14778:SF2">
    <property type="entry name" value="KINETOCHORE-ASSOCIATED PROTEIN DSN1 HOMOLOG"/>
    <property type="match status" value="1"/>
</dbReference>
<protein>
    <recommendedName>
        <fullName evidence="5">Kinetochore protein mis13</fullName>
    </recommendedName>
</protein>
<dbReference type="EMBL" id="JAAHCF010000093">
    <property type="protein sequence ID" value="KAK8148359.1"/>
    <property type="molecule type" value="Genomic_DNA"/>
</dbReference>
<dbReference type="Pfam" id="PF08202">
    <property type="entry name" value="MIS13"/>
    <property type="match status" value="1"/>
</dbReference>
<proteinExistence type="predicted"/>
<feature type="region of interest" description="Disordered" evidence="2">
    <location>
        <begin position="337"/>
        <end position="366"/>
    </location>
</feature>
<feature type="compositionally biased region" description="Low complexity" evidence="2">
    <location>
        <begin position="80"/>
        <end position="101"/>
    </location>
</feature>
<organism evidence="3 4">
    <name type="scientific">Beauveria asiatica</name>
    <dbReference type="NCBI Taxonomy" id="1069075"/>
    <lineage>
        <taxon>Eukaryota</taxon>
        <taxon>Fungi</taxon>
        <taxon>Dikarya</taxon>
        <taxon>Ascomycota</taxon>
        <taxon>Pezizomycotina</taxon>
        <taxon>Sordariomycetes</taxon>
        <taxon>Hypocreomycetidae</taxon>
        <taxon>Hypocreales</taxon>
        <taxon>Cordycipitaceae</taxon>
        <taxon>Beauveria</taxon>
    </lineage>
</organism>
<feature type="region of interest" description="Disordered" evidence="2">
    <location>
        <begin position="1"/>
        <end position="216"/>
    </location>
</feature>
<feature type="compositionally biased region" description="Low complexity" evidence="2">
    <location>
        <begin position="174"/>
        <end position="186"/>
    </location>
</feature>
<dbReference type="GO" id="GO:0000444">
    <property type="term" value="C:MIS12/MIND type complex"/>
    <property type="evidence" value="ECO:0007669"/>
    <property type="project" value="InterPro"/>
</dbReference>
<keyword evidence="4" id="KW-1185">Reference proteome</keyword>
<dbReference type="GO" id="GO:0007059">
    <property type="term" value="P:chromosome segregation"/>
    <property type="evidence" value="ECO:0007669"/>
    <property type="project" value="InterPro"/>
</dbReference>
<dbReference type="GO" id="GO:0051301">
    <property type="term" value="P:cell division"/>
    <property type="evidence" value="ECO:0007669"/>
    <property type="project" value="InterPro"/>
</dbReference>
<sequence>MTTLVAIRTSPLDLSMSNQPDHRTGKRLAAADDLENDDDFVFTRKPKKARTDEVTATASAAPVRRSPRHKPAAADSSKITTTTTTRLSSSQKKAGSVSSPSRDADRRRREAGVERAASSHDPRTDRTTRRADAERATKSSFQSPPPRGTTTITLPTSDTPVMARNKEMRKKAAEGASQSSASSSNGSGNGSNHRRSSLGTRGRRASSLIESGQTAIPHRDLDARDFYKHIASDGLLESMRMKQLLTWCGERALPEKPKQGVPSTDPSLGARAILDELLKEFSTRPEFTNWLGRDESVAPATRILKPNPRNIELDKKRASLEARIQRLQEEKNAWLSIQKPPPDQPQLFPPDDASQETRPKLPPQLPALDLLDADEGRIHRYLATELEPLEGVRARAQSRLQAVQATLEFEVDHLADSVHKLEQRVRAGGRQADAVLRLAAARLKRREDRERRGAGTREMPMMEVLRSLGSLLPEGGGPGL</sequence>
<reference evidence="3 4" key="1">
    <citation type="submission" date="2020-02" db="EMBL/GenBank/DDBJ databases">
        <title>Comparative genomics of the hypocrealean fungal genus Beauvera.</title>
        <authorList>
            <person name="Showalter D.N."/>
            <person name="Bushley K.E."/>
            <person name="Rehner S.A."/>
        </authorList>
    </citation>
    <scope>NUCLEOTIDE SEQUENCE [LARGE SCALE GENOMIC DNA]</scope>
    <source>
        <strain evidence="3 4">ARSEF4384</strain>
    </source>
</reference>
<evidence type="ECO:0000256" key="1">
    <source>
        <dbReference type="SAM" id="Coils"/>
    </source>
</evidence>
<keyword evidence="1" id="KW-0175">Coiled coil</keyword>
<evidence type="ECO:0000256" key="2">
    <source>
        <dbReference type="SAM" id="MobiDB-lite"/>
    </source>
</evidence>
<name>A0AAW0S1H3_9HYPO</name>
<evidence type="ECO:0000313" key="3">
    <source>
        <dbReference type="EMBL" id="KAK8148359.1"/>
    </source>
</evidence>
<gene>
    <name evidence="3" type="ORF">G3M48_010336</name>
</gene>
<feature type="coiled-coil region" evidence="1">
    <location>
        <begin position="310"/>
        <end position="337"/>
    </location>
</feature>
<feature type="compositionally biased region" description="Basic and acidic residues" evidence="2">
    <location>
        <begin position="164"/>
        <end position="173"/>
    </location>
</feature>
<dbReference type="PANTHER" id="PTHR14778">
    <property type="entry name" value="KINETOCHORE-ASSOCIATED PROTEIN DSN1 HOMOLOG"/>
    <property type="match status" value="1"/>
</dbReference>
<comment type="caution">
    <text evidence="3">The sequence shown here is derived from an EMBL/GenBank/DDBJ whole genome shotgun (WGS) entry which is preliminary data.</text>
</comment>
<dbReference type="InterPro" id="IPR013218">
    <property type="entry name" value="Dsn1/Mis13"/>
</dbReference>
<dbReference type="AlphaFoldDB" id="A0AAW0S1H3"/>
<feature type="compositionally biased region" description="Basic and acidic residues" evidence="2">
    <location>
        <begin position="102"/>
        <end position="137"/>
    </location>
</feature>
<feature type="compositionally biased region" description="Basic residues" evidence="2">
    <location>
        <begin position="192"/>
        <end position="204"/>
    </location>
</feature>